<keyword evidence="4 8" id="KW-0812">Transmembrane</keyword>
<dbReference type="GO" id="GO:0009279">
    <property type="term" value="C:cell outer membrane"/>
    <property type="evidence" value="ECO:0007669"/>
    <property type="project" value="UniProtKB-SubCell"/>
</dbReference>
<dbReference type="CDD" id="cd01347">
    <property type="entry name" value="ligand_gated_channel"/>
    <property type="match status" value="1"/>
</dbReference>
<dbReference type="AlphaFoldDB" id="A0A841HK76"/>
<keyword evidence="3 8" id="KW-1134">Transmembrane beta strand</keyword>
<evidence type="ECO:0000256" key="8">
    <source>
        <dbReference type="PROSITE-ProRule" id="PRU01360"/>
    </source>
</evidence>
<reference evidence="13 14" key="1">
    <citation type="submission" date="2020-08" db="EMBL/GenBank/DDBJ databases">
        <title>Genomic Encyclopedia of Type Strains, Phase IV (KMG-IV): sequencing the most valuable type-strain genomes for metagenomic binning, comparative biology and taxonomic classification.</title>
        <authorList>
            <person name="Goeker M."/>
        </authorList>
    </citation>
    <scope>NUCLEOTIDE SEQUENCE [LARGE SCALE GENOMIC DNA]</scope>
    <source>
        <strain evidence="13 14">DSM 26723</strain>
    </source>
</reference>
<evidence type="ECO:0000259" key="11">
    <source>
        <dbReference type="Pfam" id="PF00593"/>
    </source>
</evidence>
<dbReference type="PANTHER" id="PTHR47234:SF2">
    <property type="entry name" value="TONB-DEPENDENT RECEPTOR"/>
    <property type="match status" value="1"/>
</dbReference>
<dbReference type="SUPFAM" id="SSF56935">
    <property type="entry name" value="Porins"/>
    <property type="match status" value="1"/>
</dbReference>
<keyword evidence="7 8" id="KW-0998">Cell outer membrane</keyword>
<dbReference type="Pfam" id="PF07715">
    <property type="entry name" value="Plug"/>
    <property type="match status" value="1"/>
</dbReference>
<evidence type="ECO:0000313" key="14">
    <source>
        <dbReference type="Proteomes" id="UP000588068"/>
    </source>
</evidence>
<keyword evidence="13" id="KW-0675">Receptor</keyword>
<dbReference type="Proteomes" id="UP000588068">
    <property type="component" value="Unassembled WGS sequence"/>
</dbReference>
<dbReference type="PROSITE" id="PS52016">
    <property type="entry name" value="TONB_DEPENDENT_REC_3"/>
    <property type="match status" value="1"/>
</dbReference>
<evidence type="ECO:0000313" key="13">
    <source>
        <dbReference type="EMBL" id="MBB6092425.1"/>
    </source>
</evidence>
<organism evidence="13 14">
    <name type="scientific">Povalibacter uvarum</name>
    <dbReference type="NCBI Taxonomy" id="732238"/>
    <lineage>
        <taxon>Bacteria</taxon>
        <taxon>Pseudomonadati</taxon>
        <taxon>Pseudomonadota</taxon>
        <taxon>Gammaproteobacteria</taxon>
        <taxon>Steroidobacterales</taxon>
        <taxon>Steroidobacteraceae</taxon>
        <taxon>Povalibacter</taxon>
    </lineage>
</organism>
<comment type="subcellular location">
    <subcellularLocation>
        <location evidence="1 8">Cell outer membrane</location>
        <topology evidence="1 8">Multi-pass membrane protein</topology>
    </subcellularLocation>
</comment>
<dbReference type="EMBL" id="JACHHZ010000002">
    <property type="protein sequence ID" value="MBB6092425.1"/>
    <property type="molecule type" value="Genomic_DNA"/>
</dbReference>
<dbReference type="InterPro" id="IPR012910">
    <property type="entry name" value="Plug_dom"/>
</dbReference>
<evidence type="ECO:0000256" key="9">
    <source>
        <dbReference type="RuleBase" id="RU003357"/>
    </source>
</evidence>
<dbReference type="Pfam" id="PF00593">
    <property type="entry name" value="TonB_dep_Rec_b-barrel"/>
    <property type="match status" value="1"/>
</dbReference>
<evidence type="ECO:0000256" key="1">
    <source>
        <dbReference type="ARBA" id="ARBA00004571"/>
    </source>
</evidence>
<feature type="domain" description="TonB-dependent receptor plug" evidence="12">
    <location>
        <begin position="54"/>
        <end position="172"/>
    </location>
</feature>
<dbReference type="RefSeq" id="WP_184330224.1">
    <property type="nucleotide sequence ID" value="NZ_JACHHZ010000002.1"/>
</dbReference>
<dbReference type="Gene3D" id="2.170.130.10">
    <property type="entry name" value="TonB-dependent receptor, plug domain"/>
    <property type="match status" value="1"/>
</dbReference>
<keyword evidence="10" id="KW-0732">Signal</keyword>
<keyword evidence="5 9" id="KW-0798">TonB box</keyword>
<feature type="chain" id="PRO_5032645579" evidence="10">
    <location>
        <begin position="32"/>
        <end position="874"/>
    </location>
</feature>
<dbReference type="InterPro" id="IPR036942">
    <property type="entry name" value="Beta-barrel_TonB_sf"/>
</dbReference>
<proteinExistence type="inferred from homology"/>
<keyword evidence="6 8" id="KW-0472">Membrane</keyword>
<gene>
    <name evidence="13" type="ORF">HNQ60_001303</name>
</gene>
<evidence type="ECO:0000256" key="6">
    <source>
        <dbReference type="ARBA" id="ARBA00023136"/>
    </source>
</evidence>
<name>A0A841HK76_9GAMM</name>
<dbReference type="Gene3D" id="2.40.170.20">
    <property type="entry name" value="TonB-dependent receptor, beta-barrel domain"/>
    <property type="match status" value="1"/>
</dbReference>
<evidence type="ECO:0000256" key="4">
    <source>
        <dbReference type="ARBA" id="ARBA00022692"/>
    </source>
</evidence>
<evidence type="ECO:0000259" key="12">
    <source>
        <dbReference type="Pfam" id="PF07715"/>
    </source>
</evidence>
<evidence type="ECO:0000256" key="7">
    <source>
        <dbReference type="ARBA" id="ARBA00023237"/>
    </source>
</evidence>
<dbReference type="PANTHER" id="PTHR47234">
    <property type="match status" value="1"/>
</dbReference>
<evidence type="ECO:0000256" key="2">
    <source>
        <dbReference type="ARBA" id="ARBA00022448"/>
    </source>
</evidence>
<feature type="domain" description="TonB-dependent receptor-like beta-barrel" evidence="11">
    <location>
        <begin position="343"/>
        <end position="834"/>
    </location>
</feature>
<comment type="caution">
    <text evidence="13">The sequence shown here is derived from an EMBL/GenBank/DDBJ whole genome shotgun (WGS) entry which is preliminary data.</text>
</comment>
<dbReference type="InterPro" id="IPR039426">
    <property type="entry name" value="TonB-dep_rcpt-like"/>
</dbReference>
<protein>
    <submittedName>
        <fullName evidence="13">Outer membrane receptor protein involved in Fe transport</fullName>
    </submittedName>
</protein>
<dbReference type="InterPro" id="IPR000531">
    <property type="entry name" value="Beta-barrel_TonB"/>
</dbReference>
<accession>A0A841HK76</accession>
<dbReference type="InterPro" id="IPR037066">
    <property type="entry name" value="Plug_dom_sf"/>
</dbReference>
<evidence type="ECO:0000256" key="10">
    <source>
        <dbReference type="SAM" id="SignalP"/>
    </source>
</evidence>
<keyword evidence="14" id="KW-1185">Reference proteome</keyword>
<feature type="signal peptide" evidence="10">
    <location>
        <begin position="1"/>
        <end position="31"/>
    </location>
</feature>
<keyword evidence="2 8" id="KW-0813">Transport</keyword>
<sequence>MKSSNSIRSAIANHRAIVASLCLIPATCIHAADSSDVEEVVVTGSRIARGSDFENPSPVITVDRASIEKSGYSNLQQLMEKLPANGNGAFSTRGNNQDSSANGTSSISLRGLGADATLVLVNGRRVAISSFAENVTTNFVDINSIPVAAIERVEVLKDGSSAVYGSDAVAGVVNVILRKDFEGLEISGGYGAVTEGSYDEKTMSAVWGMGDDDSNVTLIFDYFKNTTLSNSERGYFGTANQTPRGGQDFRSSRGYPGRFIVNGTTTIDPACPAGSVAGQTCLYDFGPWNLLIPEAERTGLLLLAHQDFGGVELFTEVGVQHNNSIAQGAPTPLDETAGLTVPITHPDNPFPTATTIQIGRYRTVDAGARQWDIESDNLRAVLGLRGSFGDWDWEVAGQRARGKSEQSGDRSMGWVRTDFLQTEINAGRYNPFGGVQNPQDVIDAITTNLVRRGKSDLTMADASITGDLFDLPAGPVKMAAGAEYREESVSDIPDDQFQRGLIFGTEAVSAAAARDSWAMFVEFSVPVLESLELSLAARYDDYSDFGNTTNPKLAVRWAPIDQLAFRASWGTGFRAPSLAQIGLGPSESSQFFIDTYGCADNPVYCASTDYNLVFAGNPNLEAEESETFNVGVAWQPTADINLSLDYWDIKQEKKIDQVPFGFLYTEFCGVQVSEVCERGAPLAGDTLGPLQRIHTTFVNINEQSTSGLDLGASFATDVGPGTMSLGLNYTHLLDFDRVELNAAGTDFVTRSLAGEYEYPEDRAMLWGDFGNDTWGIYASVNYIGSFQDMPDADFDGTLDYDTETTRSVGSFTTVNLQFRYTGIDNLQLLLGLDNAFDERPPFAVGNGDDDLYGYVQSQHNPRGQFWNAKAIYRF</sequence>
<comment type="similarity">
    <text evidence="8 9">Belongs to the TonB-dependent receptor family.</text>
</comment>
<evidence type="ECO:0000256" key="3">
    <source>
        <dbReference type="ARBA" id="ARBA00022452"/>
    </source>
</evidence>
<evidence type="ECO:0000256" key="5">
    <source>
        <dbReference type="ARBA" id="ARBA00023077"/>
    </source>
</evidence>